<dbReference type="GO" id="GO:0016874">
    <property type="term" value="F:ligase activity"/>
    <property type="evidence" value="ECO:0007669"/>
    <property type="project" value="UniProtKB-KW"/>
</dbReference>
<dbReference type="PANTHER" id="PTHR22954:SF3">
    <property type="entry name" value="PROTEIN CBG08539"/>
    <property type="match status" value="1"/>
</dbReference>
<reference evidence="1" key="1">
    <citation type="journal article" date="2014" name="PLoS ONE">
        <title>Transcriptome-Based Identification of ABC Transporters in the Western Tarnished Plant Bug Lygus hesperus.</title>
        <authorList>
            <person name="Hull J.J."/>
            <person name="Chaney K."/>
            <person name="Geib S.M."/>
            <person name="Fabrick J.A."/>
            <person name="Brent C.S."/>
            <person name="Walsh D."/>
            <person name="Lavine L.C."/>
        </authorList>
    </citation>
    <scope>NUCLEOTIDE SEQUENCE</scope>
</reference>
<proteinExistence type="predicted"/>
<dbReference type="AlphaFoldDB" id="A0A0A9YJ71"/>
<dbReference type="EMBL" id="GBHO01011928">
    <property type="protein sequence ID" value="JAG31676.1"/>
    <property type="molecule type" value="Transcribed_RNA"/>
</dbReference>
<protein>
    <submittedName>
        <fullName evidence="1">Isoleucine--tRNA ligase</fullName>
    </submittedName>
</protein>
<gene>
    <name evidence="1" type="primary">ileS_45</name>
    <name evidence="1" type="ORF">CM83_8990</name>
</gene>
<reference evidence="1" key="2">
    <citation type="submission" date="2014-07" db="EMBL/GenBank/DDBJ databases">
        <authorList>
            <person name="Hull J."/>
        </authorList>
    </citation>
    <scope>NUCLEOTIDE SEQUENCE</scope>
</reference>
<feature type="non-terminal residue" evidence="1">
    <location>
        <position position="107"/>
    </location>
</feature>
<sequence>TNSSAQIVNNESYVETHTSRMPEISLPKFDGNLTFWPQFRDTFMSLVHTSNALTTMEKFHYLATSLTDCALSVIQGIKLEENNYEIAWKAVTEAYNNKRVLASFYLN</sequence>
<dbReference type="Pfam" id="PF03564">
    <property type="entry name" value="DUF1759"/>
    <property type="match status" value="1"/>
</dbReference>
<organism evidence="1">
    <name type="scientific">Lygus hesperus</name>
    <name type="common">Western plant bug</name>
    <dbReference type="NCBI Taxonomy" id="30085"/>
    <lineage>
        <taxon>Eukaryota</taxon>
        <taxon>Metazoa</taxon>
        <taxon>Ecdysozoa</taxon>
        <taxon>Arthropoda</taxon>
        <taxon>Hexapoda</taxon>
        <taxon>Insecta</taxon>
        <taxon>Pterygota</taxon>
        <taxon>Neoptera</taxon>
        <taxon>Paraneoptera</taxon>
        <taxon>Hemiptera</taxon>
        <taxon>Heteroptera</taxon>
        <taxon>Panheteroptera</taxon>
        <taxon>Cimicomorpha</taxon>
        <taxon>Miridae</taxon>
        <taxon>Mirini</taxon>
        <taxon>Lygus</taxon>
    </lineage>
</organism>
<accession>A0A0A9YJ71</accession>
<dbReference type="InterPro" id="IPR005312">
    <property type="entry name" value="DUF1759"/>
</dbReference>
<dbReference type="PANTHER" id="PTHR22954">
    <property type="entry name" value="RETROVIRAL PROTEASE-RELATED"/>
    <property type="match status" value="1"/>
</dbReference>
<name>A0A0A9YJ71_LYGHE</name>
<keyword evidence="1" id="KW-0436">Ligase</keyword>
<feature type="non-terminal residue" evidence="1">
    <location>
        <position position="1"/>
    </location>
</feature>
<evidence type="ECO:0000313" key="1">
    <source>
        <dbReference type="EMBL" id="JAG31676.1"/>
    </source>
</evidence>